<evidence type="ECO:0008006" key="4">
    <source>
        <dbReference type="Google" id="ProtNLM"/>
    </source>
</evidence>
<protein>
    <recommendedName>
        <fullName evidence="4">Tubby C-terminal domain-containing protein</fullName>
    </recommendedName>
</protein>
<organism evidence="2 3">
    <name type="scientific">Aspergillus mulundensis</name>
    <dbReference type="NCBI Taxonomy" id="1810919"/>
    <lineage>
        <taxon>Eukaryota</taxon>
        <taxon>Fungi</taxon>
        <taxon>Dikarya</taxon>
        <taxon>Ascomycota</taxon>
        <taxon>Pezizomycotina</taxon>
        <taxon>Eurotiomycetes</taxon>
        <taxon>Eurotiomycetidae</taxon>
        <taxon>Eurotiales</taxon>
        <taxon>Aspergillaceae</taxon>
        <taxon>Aspergillus</taxon>
        <taxon>Aspergillus subgen. Nidulantes</taxon>
    </lineage>
</organism>
<dbReference type="RefSeq" id="XP_026598764.1">
    <property type="nucleotide sequence ID" value="XM_026752746.1"/>
</dbReference>
<dbReference type="AlphaFoldDB" id="A0A3D8QHC8"/>
<dbReference type="OrthoDB" id="3431997at2759"/>
<dbReference type="GeneID" id="38121100"/>
<evidence type="ECO:0000313" key="3">
    <source>
        <dbReference type="Proteomes" id="UP000256690"/>
    </source>
</evidence>
<feature type="region of interest" description="Disordered" evidence="1">
    <location>
        <begin position="1"/>
        <end position="26"/>
    </location>
</feature>
<accession>A0A3D8QHC8</accession>
<sequence>MTNPFGHADVKLRDPPSRGSDSADTQSVDLAHSRVYHIYHTPIRYDYRVSDVNKNHLYYVYNSHLKPLKADITLHAGENSKEPVAGVCKFLHLSRHCKVGLGDPQHAGAMIWEDLQCQNLALSKYRWPMSVPMADGRLERRWFVWKRTHSVGADGESPLLFSLRNYKLIDEQNGKVVAVFTSNSFKSVRKNGKLQVAVGYGPEFDLMALITLLAMYEKVRRRWAKGGGGGGDGG</sequence>
<evidence type="ECO:0000313" key="2">
    <source>
        <dbReference type="EMBL" id="RDW61232.1"/>
    </source>
</evidence>
<name>A0A3D8QHC8_9EURO</name>
<dbReference type="EMBL" id="PVWQ01000017">
    <property type="protein sequence ID" value="RDW61232.1"/>
    <property type="molecule type" value="Genomic_DNA"/>
</dbReference>
<reference evidence="2 3" key="1">
    <citation type="journal article" date="2018" name="IMA Fungus">
        <title>IMA Genome-F 9: Draft genome sequence of Annulohypoxylon stygium, Aspergillus mulundensis, Berkeleyomyces basicola (syn. Thielaviopsis basicola), Ceratocystis smalleyi, two Cercospora beticola strains, Coleophoma cylindrospora, Fusarium fracticaudum, Phialophora cf. hyalina, and Morchella septimelata.</title>
        <authorList>
            <person name="Wingfield B.D."/>
            <person name="Bills G.F."/>
            <person name="Dong Y."/>
            <person name="Huang W."/>
            <person name="Nel W.J."/>
            <person name="Swalarsk-Parry B.S."/>
            <person name="Vaghefi N."/>
            <person name="Wilken P.M."/>
            <person name="An Z."/>
            <person name="de Beer Z.W."/>
            <person name="De Vos L."/>
            <person name="Chen L."/>
            <person name="Duong T.A."/>
            <person name="Gao Y."/>
            <person name="Hammerbacher A."/>
            <person name="Kikkert J.R."/>
            <person name="Li Y."/>
            <person name="Li H."/>
            <person name="Li K."/>
            <person name="Li Q."/>
            <person name="Liu X."/>
            <person name="Ma X."/>
            <person name="Naidoo K."/>
            <person name="Pethybridge S.J."/>
            <person name="Sun J."/>
            <person name="Steenkamp E.T."/>
            <person name="van der Nest M.A."/>
            <person name="van Wyk S."/>
            <person name="Wingfield M.J."/>
            <person name="Xiong C."/>
            <person name="Yue Q."/>
            <person name="Zhang X."/>
        </authorList>
    </citation>
    <scope>NUCLEOTIDE SEQUENCE [LARGE SCALE GENOMIC DNA]</scope>
    <source>
        <strain evidence="2 3">DSM 5745</strain>
    </source>
</reference>
<keyword evidence="3" id="KW-1185">Reference proteome</keyword>
<dbReference type="STRING" id="1810919.A0A3D8QHC8"/>
<comment type="caution">
    <text evidence="2">The sequence shown here is derived from an EMBL/GenBank/DDBJ whole genome shotgun (WGS) entry which is preliminary data.</text>
</comment>
<gene>
    <name evidence="2" type="ORF">DSM5745_10730</name>
</gene>
<dbReference type="Proteomes" id="UP000256690">
    <property type="component" value="Unassembled WGS sequence"/>
</dbReference>
<proteinExistence type="predicted"/>
<evidence type="ECO:0000256" key="1">
    <source>
        <dbReference type="SAM" id="MobiDB-lite"/>
    </source>
</evidence>